<sequence>MPTDIRKMDLNLLKTLDVLLDERNVTRAAQRLALTQPAVSGMLTRLRDSFDDPLFVRTQRGIVPTLRAQALAAPVKQLLGEVEAMLKPPTFQPATACATLTFAATDYALRAVVVPLLTMLRQQAPGIRVAVVAVDHARLQTQFEQGDIDIALLTPESTPPDLHSHVLFLESYVCVMRADHPDAISGSLSLDRFCALDHALVSYSDGGFTGATDRALANLGLTRRVTLAVNSFLVLPDILRSNDLIAIVPRRLAQHTEGLVTLAPPLSIPGFSKTAVWHERTHRDPAQRWVRETLFTLSQAPD</sequence>
<evidence type="ECO:0000256" key="4">
    <source>
        <dbReference type="ARBA" id="ARBA00023163"/>
    </source>
</evidence>
<dbReference type="InterPro" id="IPR036388">
    <property type="entry name" value="WH-like_DNA-bd_sf"/>
</dbReference>
<dbReference type="Proteomes" id="UP000811282">
    <property type="component" value="Unassembled WGS sequence"/>
</dbReference>
<accession>A0ABS5Y9H2</accession>
<dbReference type="RefSeq" id="WP_215668453.1">
    <property type="nucleotide sequence ID" value="NZ_JAFJYC010000001.1"/>
</dbReference>
<evidence type="ECO:0000313" key="6">
    <source>
        <dbReference type="EMBL" id="MBT9431309.1"/>
    </source>
</evidence>
<dbReference type="PANTHER" id="PTHR30118">
    <property type="entry name" value="HTH-TYPE TRANSCRIPTIONAL REGULATOR LEUO-RELATED"/>
    <property type="match status" value="1"/>
</dbReference>
<dbReference type="EMBL" id="JAFJYC010000001">
    <property type="protein sequence ID" value="MBT9431309.1"/>
    <property type="molecule type" value="Genomic_DNA"/>
</dbReference>
<evidence type="ECO:0000259" key="5">
    <source>
        <dbReference type="PROSITE" id="PS50931"/>
    </source>
</evidence>
<keyword evidence="7" id="KW-1185">Reference proteome</keyword>
<protein>
    <submittedName>
        <fullName evidence="6">LysR family transcriptional regulator</fullName>
    </submittedName>
</protein>
<dbReference type="CDD" id="cd08461">
    <property type="entry name" value="PBP2_DntR_like_3"/>
    <property type="match status" value="1"/>
</dbReference>
<dbReference type="SUPFAM" id="SSF46785">
    <property type="entry name" value="Winged helix' DNA-binding domain"/>
    <property type="match status" value="1"/>
</dbReference>
<organism evidence="6 7">
    <name type="scientific">Candidatus Sodalis endolongispinus</name>
    <dbReference type="NCBI Taxonomy" id="2812662"/>
    <lineage>
        <taxon>Bacteria</taxon>
        <taxon>Pseudomonadati</taxon>
        <taxon>Pseudomonadota</taxon>
        <taxon>Gammaproteobacteria</taxon>
        <taxon>Enterobacterales</taxon>
        <taxon>Bruguierivoracaceae</taxon>
        <taxon>Sodalis</taxon>
    </lineage>
</organism>
<evidence type="ECO:0000256" key="2">
    <source>
        <dbReference type="ARBA" id="ARBA00023015"/>
    </source>
</evidence>
<feature type="domain" description="HTH lysR-type" evidence="5">
    <location>
        <begin position="8"/>
        <end position="65"/>
    </location>
</feature>
<dbReference type="InterPro" id="IPR050389">
    <property type="entry name" value="LysR-type_TF"/>
</dbReference>
<evidence type="ECO:0000256" key="1">
    <source>
        <dbReference type="ARBA" id="ARBA00009437"/>
    </source>
</evidence>
<name>A0ABS5Y9H2_9GAMM</name>
<dbReference type="PRINTS" id="PR00039">
    <property type="entry name" value="HTHLYSR"/>
</dbReference>
<keyword evidence="3" id="KW-0238">DNA-binding</keyword>
<dbReference type="Pfam" id="PF03466">
    <property type="entry name" value="LysR_substrate"/>
    <property type="match status" value="1"/>
</dbReference>
<proteinExistence type="inferred from homology"/>
<dbReference type="Gene3D" id="1.10.10.10">
    <property type="entry name" value="Winged helix-like DNA-binding domain superfamily/Winged helix DNA-binding domain"/>
    <property type="match status" value="1"/>
</dbReference>
<dbReference type="InterPro" id="IPR036390">
    <property type="entry name" value="WH_DNA-bd_sf"/>
</dbReference>
<keyword evidence="4" id="KW-0804">Transcription</keyword>
<dbReference type="InterPro" id="IPR000847">
    <property type="entry name" value="LysR_HTH_N"/>
</dbReference>
<dbReference type="Gene3D" id="3.40.190.10">
    <property type="entry name" value="Periplasmic binding protein-like II"/>
    <property type="match status" value="2"/>
</dbReference>
<dbReference type="PANTHER" id="PTHR30118:SF15">
    <property type="entry name" value="TRANSCRIPTIONAL REGULATORY PROTEIN"/>
    <property type="match status" value="1"/>
</dbReference>
<dbReference type="Pfam" id="PF00126">
    <property type="entry name" value="HTH_1"/>
    <property type="match status" value="1"/>
</dbReference>
<dbReference type="InterPro" id="IPR005119">
    <property type="entry name" value="LysR_subst-bd"/>
</dbReference>
<reference evidence="6 7" key="1">
    <citation type="journal article" date="2021" name="Genome Biol. Evol.">
        <title>The evolution of interdependence in a four-way mealybug symbiosis.</title>
        <authorList>
            <person name="Garber A.I."/>
            <person name="Kupper M."/>
            <person name="Laetsch D.R."/>
            <person name="Weldon S.R."/>
            <person name="Ladinsky M.S."/>
            <person name="Bjorkman P.J."/>
            <person name="McCutcheon J.P."/>
        </authorList>
    </citation>
    <scope>NUCLEOTIDE SEQUENCE [LARGE SCALE GENOMIC DNA]</scope>
    <source>
        <strain evidence="6">SOD</strain>
    </source>
</reference>
<comment type="similarity">
    <text evidence="1">Belongs to the LysR transcriptional regulatory family.</text>
</comment>
<comment type="caution">
    <text evidence="6">The sequence shown here is derived from an EMBL/GenBank/DDBJ whole genome shotgun (WGS) entry which is preliminary data.</text>
</comment>
<dbReference type="SUPFAM" id="SSF53850">
    <property type="entry name" value="Periplasmic binding protein-like II"/>
    <property type="match status" value="1"/>
</dbReference>
<keyword evidence="2" id="KW-0805">Transcription regulation</keyword>
<evidence type="ECO:0000313" key="7">
    <source>
        <dbReference type="Proteomes" id="UP000811282"/>
    </source>
</evidence>
<gene>
    <name evidence="6" type="ORF">JZM24_02530</name>
</gene>
<dbReference type="PROSITE" id="PS50931">
    <property type="entry name" value="HTH_LYSR"/>
    <property type="match status" value="1"/>
</dbReference>
<evidence type="ECO:0000256" key="3">
    <source>
        <dbReference type="ARBA" id="ARBA00023125"/>
    </source>
</evidence>